<proteinExistence type="predicted"/>
<dbReference type="RefSeq" id="WP_015725822.1">
    <property type="nucleotide sequence ID" value="NC_014972.1"/>
</dbReference>
<sequence>MDRKEALQFLASTPHVVPEGEAYAAHFFEPSDGTGVARLFYAVYGDGYPIDTYYIPERLAEENRRGTIRSTVARTVSGEVVAHAALYRSSPPNPRLYEYGVGLTLPSYRSTMAFFRATQLLMRLVGKDGIDGIFGEAVCNHTITQKLTQHAKGLETAVEPALMPAEAYETEWSGLGRVGCLVYFRVDVDQRKPLFLPRPYRDQLRFIMEGFTLDREIVEADSGIPAGEAAVEVGRFDFAGVARCTVTAPGADLPGRLRALEQRLRADNYALIQCFVDLGQPWAGGVVEQLRGQGYALGGLLPIWFGTDGLLLQKHLVDPNFAGMKIHSDRGRALVELIRNEWLRSQA</sequence>
<reference evidence="1 2" key="1">
    <citation type="journal article" date="2011" name="Stand. Genomic Sci.">
        <title>Complete genome sequence of Desulfobulbus propionicus type strain (1pr3).</title>
        <authorList>
            <person name="Pagani I."/>
            <person name="Lapidus A."/>
            <person name="Nolan M."/>
            <person name="Lucas S."/>
            <person name="Hammon N."/>
            <person name="Deshpande S."/>
            <person name="Cheng J.F."/>
            <person name="Chertkov O."/>
            <person name="Davenport K."/>
            <person name="Tapia R."/>
            <person name="Han C."/>
            <person name="Goodwin L."/>
            <person name="Pitluck S."/>
            <person name="Liolios K."/>
            <person name="Mavromatis K."/>
            <person name="Ivanova N."/>
            <person name="Mikhailova N."/>
            <person name="Pati A."/>
            <person name="Chen A."/>
            <person name="Palaniappan K."/>
            <person name="Land M."/>
            <person name="Hauser L."/>
            <person name="Chang Y.J."/>
            <person name="Jeffries C.D."/>
            <person name="Detter J.C."/>
            <person name="Brambilla E."/>
            <person name="Kannan K.P."/>
            <person name="Djao O.D."/>
            <person name="Rohde M."/>
            <person name="Pukall R."/>
            <person name="Spring S."/>
            <person name="Goker M."/>
            <person name="Sikorski J."/>
            <person name="Woyke T."/>
            <person name="Bristow J."/>
            <person name="Eisen J.A."/>
            <person name="Markowitz V."/>
            <person name="Hugenholtz P."/>
            <person name="Kyrpides N.C."/>
            <person name="Klenk H.P."/>
        </authorList>
    </citation>
    <scope>NUCLEOTIDE SEQUENCE [LARGE SCALE GENOMIC DNA]</scope>
    <source>
        <strain evidence="2">ATCC 33891 / DSM 2032 / 1pr3</strain>
    </source>
</reference>
<accession>A0A7U3YQ04</accession>
<evidence type="ECO:0008006" key="3">
    <source>
        <dbReference type="Google" id="ProtNLM"/>
    </source>
</evidence>
<evidence type="ECO:0000313" key="1">
    <source>
        <dbReference type="EMBL" id="ADW19298.1"/>
    </source>
</evidence>
<gene>
    <name evidence="1" type="ordered locus">Despr_3170</name>
</gene>
<evidence type="ECO:0000313" key="2">
    <source>
        <dbReference type="Proteomes" id="UP000006365"/>
    </source>
</evidence>
<dbReference type="KEGG" id="dpr:Despr_3170"/>
<organism evidence="1 2">
    <name type="scientific">Desulfobulbus propionicus (strain ATCC 33891 / DSM 2032 / VKM B-1956 / 1pr3)</name>
    <dbReference type="NCBI Taxonomy" id="577650"/>
    <lineage>
        <taxon>Bacteria</taxon>
        <taxon>Pseudomonadati</taxon>
        <taxon>Thermodesulfobacteriota</taxon>
        <taxon>Desulfobulbia</taxon>
        <taxon>Desulfobulbales</taxon>
        <taxon>Desulfobulbaceae</taxon>
        <taxon>Desulfobulbus</taxon>
    </lineage>
</organism>
<dbReference type="Proteomes" id="UP000006365">
    <property type="component" value="Chromosome"/>
</dbReference>
<keyword evidence="2" id="KW-1185">Reference proteome</keyword>
<dbReference type="AlphaFoldDB" id="A0A7U3YQ04"/>
<dbReference type="EMBL" id="CP002364">
    <property type="protein sequence ID" value="ADW19298.1"/>
    <property type="molecule type" value="Genomic_DNA"/>
</dbReference>
<name>A0A7U3YQ04_DESPD</name>
<protein>
    <recommendedName>
        <fullName evidence="3">N-acetyltransferase domain-containing protein</fullName>
    </recommendedName>
</protein>